<feature type="compositionally biased region" description="Basic residues" evidence="1">
    <location>
        <begin position="599"/>
        <end position="615"/>
    </location>
</feature>
<sequence length="691" mass="78898">MGGEFKKSFNILLNDTEAMETARLDVKNEKMLSSKPDKQYIKQIVRLLNERFSTTPNIRESKSPGNIPQGFDLVSRAVNIGGEFKKSFHILLNDTEAMKTAVLDVKNEKMLSNKPDKQYMKQIVRLLNERFSTPPNIRESKTPGNIPQGNDAYYNTPPQVRVVKRPKLLQKHKKKMSKPYMRPEDLETTPSNNVYYNTPPVVLGVDSNAILKKQYGIEKHITQRTKVPRYIPRKYKSTVNTSDKSPVSQKSGLRKRFHEPLRQESTFAAINILQGDEALQDVTQPVPATYGEQEESSEKEFSASPNIMRSSSLAPGDVLYGFVLAEQSTKEPQIEAYYQKMEANNIGYLSVAFEGLCEHMASKKQEHVTEIVKHTEFIVEELQNTGRLLWLGEPMTTILRDLSILLATDSADVLQVRAMILKSLMQQRRKIVGTDVNEVLDYADSLISKKHGEHLLTVIQDVKQYPNVNKNGKELCKEIIEAFETPFFHLSGTKDLEHMVKKANKAFADRFQQYSDLRQAKDHPTGGSSLTGLKPSLKQRMPQNIVHSPKVLTVTKLRNTTQAIKHHSRDKHPSKDKHPSQNKLPSIDKEPLKDERQPKVKHLLKDKRHAKHKHSSRLEHPTKKKHSSSNPTEGEEEHVLKDQSPLRHKHKSATKKTTPSNKHLHTRKRSSQYATVLRRGLTYIKPGILMR</sequence>
<dbReference type="AlphaFoldDB" id="A0A8S1BE94"/>
<evidence type="ECO:0000313" key="3">
    <source>
        <dbReference type="Proteomes" id="UP000494256"/>
    </source>
</evidence>
<comment type="caution">
    <text evidence="2">The sequence shown here is derived from an EMBL/GenBank/DDBJ whole genome shotgun (WGS) entry which is preliminary data.</text>
</comment>
<feature type="region of interest" description="Disordered" evidence="1">
    <location>
        <begin position="518"/>
        <end position="672"/>
    </location>
</feature>
<reference evidence="2 3" key="1">
    <citation type="submission" date="2020-04" db="EMBL/GenBank/DDBJ databases">
        <authorList>
            <person name="Wallbank WR R."/>
            <person name="Pardo Diaz C."/>
            <person name="Kozak K."/>
            <person name="Martin S."/>
            <person name="Jiggins C."/>
            <person name="Moest M."/>
            <person name="Warren A I."/>
            <person name="Byers J.R.P. K."/>
            <person name="Montejo-Kovacevich G."/>
            <person name="Yen C E."/>
        </authorList>
    </citation>
    <scope>NUCLEOTIDE SEQUENCE [LARGE SCALE GENOMIC DNA]</scope>
</reference>
<feature type="region of interest" description="Disordered" evidence="1">
    <location>
        <begin position="133"/>
        <end position="156"/>
    </location>
</feature>
<gene>
    <name evidence="2" type="ORF">APLA_LOCUS16079</name>
</gene>
<dbReference type="Proteomes" id="UP000494256">
    <property type="component" value="Unassembled WGS sequence"/>
</dbReference>
<name>A0A8S1BE94_ARCPL</name>
<protein>
    <submittedName>
        <fullName evidence="2">Uncharacterized protein</fullName>
    </submittedName>
</protein>
<feature type="compositionally biased region" description="Basic and acidic residues" evidence="1">
    <location>
        <begin position="586"/>
        <end position="598"/>
    </location>
</feature>
<evidence type="ECO:0000256" key="1">
    <source>
        <dbReference type="SAM" id="MobiDB-lite"/>
    </source>
</evidence>
<dbReference type="EMBL" id="CADEBD010000620">
    <property type="protein sequence ID" value="CAB3258077.1"/>
    <property type="molecule type" value="Genomic_DNA"/>
</dbReference>
<dbReference type="OrthoDB" id="429813at2759"/>
<proteinExistence type="predicted"/>
<organism evidence="2 3">
    <name type="scientific">Arctia plantaginis</name>
    <name type="common">Wood tiger moth</name>
    <name type="synonym">Phalaena plantaginis</name>
    <dbReference type="NCBI Taxonomy" id="874455"/>
    <lineage>
        <taxon>Eukaryota</taxon>
        <taxon>Metazoa</taxon>
        <taxon>Ecdysozoa</taxon>
        <taxon>Arthropoda</taxon>
        <taxon>Hexapoda</taxon>
        <taxon>Insecta</taxon>
        <taxon>Pterygota</taxon>
        <taxon>Neoptera</taxon>
        <taxon>Endopterygota</taxon>
        <taxon>Lepidoptera</taxon>
        <taxon>Glossata</taxon>
        <taxon>Ditrysia</taxon>
        <taxon>Noctuoidea</taxon>
        <taxon>Erebidae</taxon>
        <taxon>Arctiinae</taxon>
        <taxon>Arctia</taxon>
    </lineage>
</organism>
<accession>A0A8S1BE94</accession>
<evidence type="ECO:0000313" key="2">
    <source>
        <dbReference type="EMBL" id="CAB3258077.1"/>
    </source>
</evidence>